<dbReference type="PANTHER" id="PTHR45856">
    <property type="entry name" value="ALPHA/BETA-HYDROLASES SUPERFAMILY PROTEIN"/>
    <property type="match status" value="1"/>
</dbReference>
<dbReference type="GO" id="GO:0006629">
    <property type="term" value="P:lipid metabolic process"/>
    <property type="evidence" value="ECO:0007669"/>
    <property type="project" value="InterPro"/>
</dbReference>
<dbReference type="CDD" id="cd00519">
    <property type="entry name" value="Lipase_3"/>
    <property type="match status" value="1"/>
</dbReference>
<dbReference type="Proteomes" id="UP000703269">
    <property type="component" value="Unassembled WGS sequence"/>
</dbReference>
<gene>
    <name evidence="6" type="ORF">PsYK624_021760</name>
</gene>
<evidence type="ECO:0000259" key="5">
    <source>
        <dbReference type="Pfam" id="PF01764"/>
    </source>
</evidence>
<dbReference type="AlphaFoldDB" id="A0A9P3L8H8"/>
<evidence type="ECO:0000256" key="4">
    <source>
        <dbReference type="ARBA" id="ARBA00048461"/>
    </source>
</evidence>
<organism evidence="6 7">
    <name type="scientific">Phanerochaete sordida</name>
    <dbReference type="NCBI Taxonomy" id="48140"/>
    <lineage>
        <taxon>Eukaryota</taxon>
        <taxon>Fungi</taxon>
        <taxon>Dikarya</taxon>
        <taxon>Basidiomycota</taxon>
        <taxon>Agaricomycotina</taxon>
        <taxon>Agaricomycetes</taxon>
        <taxon>Polyporales</taxon>
        <taxon>Phanerochaetaceae</taxon>
        <taxon>Phanerochaete</taxon>
    </lineage>
</organism>
<dbReference type="PANTHER" id="PTHR45856:SF25">
    <property type="entry name" value="FUNGAL LIPASE-LIKE DOMAIN-CONTAINING PROTEIN"/>
    <property type="match status" value="1"/>
</dbReference>
<protein>
    <submittedName>
        <fullName evidence="6">Lipase family protein</fullName>
    </submittedName>
</protein>
<dbReference type="OrthoDB" id="426718at2759"/>
<dbReference type="SUPFAM" id="SSF53474">
    <property type="entry name" value="alpha/beta-Hydrolases"/>
    <property type="match status" value="1"/>
</dbReference>
<evidence type="ECO:0000313" key="7">
    <source>
        <dbReference type="Proteomes" id="UP000703269"/>
    </source>
</evidence>
<dbReference type="EMBL" id="BPQB01000003">
    <property type="protein sequence ID" value="GJE86096.1"/>
    <property type="molecule type" value="Genomic_DNA"/>
</dbReference>
<evidence type="ECO:0000256" key="2">
    <source>
        <dbReference type="ARBA" id="ARBA00043996"/>
    </source>
</evidence>
<proteinExistence type="inferred from homology"/>
<dbReference type="Pfam" id="PF01764">
    <property type="entry name" value="Lipase_3"/>
    <property type="match status" value="1"/>
</dbReference>
<comment type="catalytic activity">
    <reaction evidence="4">
        <text>a monoacylglycerol + H2O = glycerol + a fatty acid + H(+)</text>
        <dbReference type="Rhea" id="RHEA:15245"/>
        <dbReference type="ChEBI" id="CHEBI:15377"/>
        <dbReference type="ChEBI" id="CHEBI:15378"/>
        <dbReference type="ChEBI" id="CHEBI:17408"/>
        <dbReference type="ChEBI" id="CHEBI:17754"/>
        <dbReference type="ChEBI" id="CHEBI:28868"/>
    </reaction>
</comment>
<keyword evidence="1" id="KW-1015">Disulfide bond</keyword>
<dbReference type="InterPro" id="IPR029058">
    <property type="entry name" value="AB_hydrolase_fold"/>
</dbReference>
<comment type="caution">
    <text evidence="6">The sequence shown here is derived from an EMBL/GenBank/DDBJ whole genome shotgun (WGS) entry which is preliminary data.</text>
</comment>
<comment type="similarity">
    <text evidence="2">Belongs to the AB hydrolase superfamily. Lipase family. Class 3 subfamily.</text>
</comment>
<evidence type="ECO:0000256" key="3">
    <source>
        <dbReference type="ARBA" id="ARBA00047591"/>
    </source>
</evidence>
<dbReference type="Gene3D" id="3.40.50.1820">
    <property type="entry name" value="alpha/beta hydrolase"/>
    <property type="match status" value="1"/>
</dbReference>
<sequence length="384" mass="42692">MYKGLVILQHFHAKLLAKGKKNAKLSAEQRRMYASEKQMNFRKIAKLCATRSRRILTADDLTSPELQHELAEIGQFAELAYSVLAPEYVFGHLDALSRAEFPLEGYDALPGSTLVLGFRGDVADLPGYVAYRAPKKQLIVAISGTARVRHALYDVNFRKIRHPVGRGCAVHAGFWKLYRGVRRQALEGIDRGMGEFEVEEIVLTGHSMGGAVAYLLAIDLLLMEGSQSVGDTPVTVAAFGTPRVGNTALVEAWQDAVQKRRERLGERAVREYSVKAFNDGVPALPPASFGYKHFAAAPMYFYHGALFWVPVSEKEHGIFDVSEEAVAANTSPKHPRGGHNYYGGRDLERLGRRMGWVQEMMAGGSEWETKYLTRVSKFEGKENS</sequence>
<evidence type="ECO:0000313" key="6">
    <source>
        <dbReference type="EMBL" id="GJE86096.1"/>
    </source>
</evidence>
<feature type="domain" description="Fungal lipase-type" evidence="5">
    <location>
        <begin position="140"/>
        <end position="287"/>
    </location>
</feature>
<comment type="catalytic activity">
    <reaction evidence="3">
        <text>a diacylglycerol + H2O = a monoacylglycerol + a fatty acid + H(+)</text>
        <dbReference type="Rhea" id="RHEA:32731"/>
        <dbReference type="ChEBI" id="CHEBI:15377"/>
        <dbReference type="ChEBI" id="CHEBI:15378"/>
        <dbReference type="ChEBI" id="CHEBI:17408"/>
        <dbReference type="ChEBI" id="CHEBI:18035"/>
        <dbReference type="ChEBI" id="CHEBI:28868"/>
    </reaction>
</comment>
<evidence type="ECO:0000256" key="1">
    <source>
        <dbReference type="ARBA" id="ARBA00023157"/>
    </source>
</evidence>
<accession>A0A9P3L8H8</accession>
<keyword evidence="7" id="KW-1185">Reference proteome</keyword>
<reference evidence="6 7" key="1">
    <citation type="submission" date="2021-08" db="EMBL/GenBank/DDBJ databases">
        <title>Draft Genome Sequence of Phanerochaete sordida strain YK-624.</title>
        <authorList>
            <person name="Mori T."/>
            <person name="Dohra H."/>
            <person name="Suzuki T."/>
            <person name="Kawagishi H."/>
            <person name="Hirai H."/>
        </authorList>
    </citation>
    <scope>NUCLEOTIDE SEQUENCE [LARGE SCALE GENOMIC DNA]</scope>
    <source>
        <strain evidence="6 7">YK-624</strain>
    </source>
</reference>
<dbReference type="InterPro" id="IPR002921">
    <property type="entry name" value="Fungal_lipase-type"/>
</dbReference>
<name>A0A9P3L8H8_9APHY</name>
<dbReference type="InterPro" id="IPR051218">
    <property type="entry name" value="Sec_MonoDiacylglyc_Lipase"/>
</dbReference>